<reference evidence="1" key="1">
    <citation type="journal article" date="2020" name="mSystems">
        <title>Genome- and Community-Level Interaction Insights into Carbon Utilization and Element Cycling Functions of Hydrothermarchaeota in Hydrothermal Sediment.</title>
        <authorList>
            <person name="Zhou Z."/>
            <person name="Liu Y."/>
            <person name="Xu W."/>
            <person name="Pan J."/>
            <person name="Luo Z.H."/>
            <person name="Li M."/>
        </authorList>
    </citation>
    <scope>NUCLEOTIDE SEQUENCE [LARGE SCALE GENOMIC DNA]</scope>
    <source>
        <strain evidence="1">SpSt-123</strain>
    </source>
</reference>
<proteinExistence type="predicted"/>
<dbReference type="EMBL" id="DSDY01000011">
    <property type="protein sequence ID" value="HDS10055.1"/>
    <property type="molecule type" value="Genomic_DNA"/>
</dbReference>
<name>A0A7C1E380_9CREN</name>
<dbReference type="AlphaFoldDB" id="A0A7C1E380"/>
<evidence type="ECO:0000313" key="1">
    <source>
        <dbReference type="EMBL" id="HDS10055.1"/>
    </source>
</evidence>
<protein>
    <submittedName>
        <fullName evidence="1">Uncharacterized protein</fullName>
    </submittedName>
</protein>
<accession>A0A7C1E380</accession>
<gene>
    <name evidence="1" type="ORF">ENO04_00295</name>
</gene>
<sequence length="124" mass="14151">MSEVNRLMDVIEKLERTNIEELRDVVGRMKQLAIEMKSYANKDASSFVIGNEFKLTGLKVEGRYSGLWYFGMSTDPEKTTINDVFTKFFGDTATFHNASLRYIADTLSELARIIESALARRDDP</sequence>
<organism evidence="1">
    <name type="scientific">Fervidicoccus fontis</name>
    <dbReference type="NCBI Taxonomy" id="683846"/>
    <lineage>
        <taxon>Archaea</taxon>
        <taxon>Thermoproteota</taxon>
        <taxon>Thermoprotei</taxon>
        <taxon>Fervidicoccales</taxon>
        <taxon>Fervidicoccaceae</taxon>
        <taxon>Fervidicoccus</taxon>
    </lineage>
</organism>
<comment type="caution">
    <text evidence="1">The sequence shown here is derived from an EMBL/GenBank/DDBJ whole genome shotgun (WGS) entry which is preliminary data.</text>
</comment>